<dbReference type="GO" id="GO:0000820">
    <property type="term" value="P:regulation of glutamine family amino acid metabolic process"/>
    <property type="evidence" value="ECO:0007669"/>
    <property type="project" value="TreeGrafter"/>
</dbReference>
<feature type="domain" description="PII-uridylyltransferase/Glutamine-synthetase adenylyltransferase" evidence="8">
    <location>
        <begin position="706"/>
        <end position="836"/>
    </location>
</feature>
<sequence>MNDILASASKALAEVTPATLEDLGQATEANLTKTWRGNLARIAIEDLSGRADLTQTTAAISQLADAVIQRGLALAEAEHPLPEGTRLAIIAMGKSGGYELNYVSDVDVVFVAQGDLSAASNLAARTMQICSAATWPIDAGLRPEGRNGALVRTIGSYLEYLKHWARTWEFQALLKARACAGDMRLGQEWMDAIAPMVWEASLRPGIVEDVRAMRRKVEQSIPAHRAAAEIKLGPGGLRDIEFAVQLLQLVHGRGDESLRVRSTLEALDALVEGGYLGREDGADLARTYTFLRTVEHRLQLQQLRRTHRIPDDGEKLHWLARSLGHRSVEQFRSEWAKHAATARRLHEKLMYRPLLEAVTRVPTNELQLSTEAAHSRLSILGYADPARAMGHIKSLTAGLTRTATIQSTLLPVMLRSFAASPEPDRGLLAYRQVSEKLGRTPWFLKLLRDGGPAAVRLARLLGSSRYLTNLLLRHPESLRILSEDSELAPRNATDLAAGLFAAVDRHSDPHAAVAVIRALRRRELIRVAAANLLLLIDIDEVGTALTDITDVTLQATLRAAARAVGSTVPIAIIGMGRLGGGEMGYGSDADVLYVHAGTTDEERTHAREIIELTQKLLAAPAGDDPPVDLDAGLRPEGKGGALVPSLETYRRYYEKRARLWERQALLRARPVAGDEGLCEQFIALANEHRYPQGGLSDAELIEFRRMKARVETERLPQGADPSWHTKLGRGGLVDVEWSAQLLQLRHAAQIPQLRTWGTVPALQAARSARLAETGALDDLIASWQLVSRVRNAITLSRGTSRDELPRNAAELQVLAQILGYEPDSEEFTDRYLRLTRKGHIAATKLVYDVDNLNGLN</sequence>
<evidence type="ECO:0000256" key="4">
    <source>
        <dbReference type="ARBA" id="ARBA00022840"/>
    </source>
</evidence>
<dbReference type="SUPFAM" id="SSF81593">
    <property type="entry name" value="Nucleotidyltransferase substrate binding subunit/domain"/>
    <property type="match status" value="2"/>
</dbReference>
<feature type="domain" description="Glutamate-ammonia ligase adenylyltransferase repeated" evidence="7">
    <location>
        <begin position="27"/>
        <end position="188"/>
    </location>
</feature>
<dbReference type="PANTHER" id="PTHR30621:SF0">
    <property type="entry name" value="BIFUNCTIONAL GLUTAMINE SYNTHETASE ADENYLYLTRANSFERASE_ADENYLYL-REMOVING ENZYME"/>
    <property type="match status" value="1"/>
</dbReference>
<dbReference type="NCBIfam" id="NF010707">
    <property type="entry name" value="PRK14109.1"/>
    <property type="match status" value="1"/>
</dbReference>
<keyword evidence="1 9" id="KW-0808">Transferase</keyword>
<dbReference type="KEGG" id="nav:JQS30_05920"/>
<dbReference type="PANTHER" id="PTHR30621">
    <property type="entry name" value="GLUTAMINE SYNTHETASE ADENYLYLTRANSFERASE"/>
    <property type="match status" value="1"/>
</dbReference>
<dbReference type="InterPro" id="IPR043519">
    <property type="entry name" value="NT_sf"/>
</dbReference>
<proteinExistence type="predicted"/>
<protein>
    <submittedName>
        <fullName evidence="9">Bifunctional [glutamine synthetase] adenylyltransferase/[glutamine synthetase]-adenylyl-L-tyrosine phosphorylase</fullName>
        <ecNumber evidence="9">2.7.7.42</ecNumber>
        <ecNumber evidence="9">2.7.7.89</ecNumber>
    </submittedName>
</protein>
<evidence type="ECO:0000259" key="7">
    <source>
        <dbReference type="Pfam" id="PF03710"/>
    </source>
</evidence>
<dbReference type="InterPro" id="IPR023057">
    <property type="entry name" value="GlnE"/>
</dbReference>
<keyword evidence="2 9" id="KW-0548">Nucleotidyltransferase</keyword>
<dbReference type="Proteomes" id="UP000662939">
    <property type="component" value="Chromosome"/>
</dbReference>
<keyword evidence="5" id="KW-0460">Magnesium</keyword>
<dbReference type="InterPro" id="IPR005190">
    <property type="entry name" value="GlnE_rpt_dom"/>
</dbReference>
<dbReference type="SUPFAM" id="SSF81301">
    <property type="entry name" value="Nucleotidyltransferase"/>
    <property type="match status" value="2"/>
</dbReference>
<dbReference type="Pfam" id="PF08335">
    <property type="entry name" value="GlnD_UR_UTase"/>
    <property type="match status" value="2"/>
</dbReference>
<dbReference type="InterPro" id="IPR013546">
    <property type="entry name" value="PII_UdlTrfase/GS_AdlTrfase"/>
</dbReference>
<evidence type="ECO:0000256" key="3">
    <source>
        <dbReference type="ARBA" id="ARBA00022741"/>
    </source>
</evidence>
<evidence type="ECO:0000313" key="9">
    <source>
        <dbReference type="EMBL" id="QSB06439.1"/>
    </source>
</evidence>
<dbReference type="GO" id="GO:0005829">
    <property type="term" value="C:cytosol"/>
    <property type="evidence" value="ECO:0007669"/>
    <property type="project" value="TreeGrafter"/>
</dbReference>
<evidence type="ECO:0000259" key="8">
    <source>
        <dbReference type="Pfam" id="PF08335"/>
    </source>
</evidence>
<feature type="domain" description="PII-uridylyltransferase/Glutamine-synthetase adenylyltransferase" evidence="8">
    <location>
        <begin position="211"/>
        <end position="349"/>
    </location>
</feature>
<dbReference type="GO" id="GO:0008882">
    <property type="term" value="F:[glutamate-ammonia-ligase] adenylyltransferase activity"/>
    <property type="evidence" value="ECO:0007669"/>
    <property type="project" value="UniProtKB-EC"/>
</dbReference>
<keyword evidence="10" id="KW-1185">Reference proteome</keyword>
<dbReference type="AlphaFoldDB" id="A0A895XSZ6"/>
<reference evidence="9" key="1">
    <citation type="submission" date="2021-02" db="EMBL/GenBank/DDBJ databases">
        <title>Natronoglycomyces albus gen. nov., sp. nov, a haloalkaliphilic actinobacterium from a soda solonchak soil.</title>
        <authorList>
            <person name="Sorokin D.Y."/>
            <person name="Khijniak T.V."/>
            <person name="Zakharycheva A.P."/>
            <person name="Boueva O.V."/>
            <person name="Ariskina E.V."/>
            <person name="Hahnke R.L."/>
            <person name="Bunk B."/>
            <person name="Sproer C."/>
            <person name="Schumann P."/>
            <person name="Evtushenko L.I."/>
            <person name="Kublanov I.V."/>
        </authorList>
    </citation>
    <scope>NUCLEOTIDE SEQUENCE</scope>
    <source>
        <strain evidence="9">DSM 106290</strain>
    </source>
</reference>
<keyword evidence="6" id="KW-0511">Multifunctional enzyme</keyword>
<dbReference type="Gene3D" id="1.20.120.330">
    <property type="entry name" value="Nucleotidyltransferases domain 2"/>
    <property type="match status" value="2"/>
</dbReference>
<dbReference type="Pfam" id="PF03710">
    <property type="entry name" value="GlnE"/>
    <property type="match status" value="2"/>
</dbReference>
<evidence type="ECO:0000256" key="2">
    <source>
        <dbReference type="ARBA" id="ARBA00022695"/>
    </source>
</evidence>
<dbReference type="CDD" id="cd05401">
    <property type="entry name" value="NT_GlnE_GlnD_like"/>
    <property type="match status" value="2"/>
</dbReference>
<dbReference type="EC" id="2.7.7.42" evidence="9"/>
<dbReference type="EC" id="2.7.7.89" evidence="9"/>
<feature type="domain" description="Glutamate-ammonia ligase adenylyltransferase repeated" evidence="7">
    <location>
        <begin position="456"/>
        <end position="681"/>
    </location>
</feature>
<keyword evidence="4" id="KW-0067">ATP-binding</keyword>
<dbReference type="GO" id="GO:0047388">
    <property type="term" value="F:[glutamine synthetase]-adenylyl-L-tyrosine phosphorylase activity"/>
    <property type="evidence" value="ECO:0007669"/>
    <property type="project" value="UniProtKB-EC"/>
</dbReference>
<evidence type="ECO:0000256" key="1">
    <source>
        <dbReference type="ARBA" id="ARBA00022679"/>
    </source>
</evidence>
<evidence type="ECO:0000256" key="6">
    <source>
        <dbReference type="ARBA" id="ARBA00023268"/>
    </source>
</evidence>
<dbReference type="EMBL" id="CP070496">
    <property type="protein sequence ID" value="QSB06439.1"/>
    <property type="molecule type" value="Genomic_DNA"/>
</dbReference>
<accession>A0A895XSZ6</accession>
<evidence type="ECO:0000256" key="5">
    <source>
        <dbReference type="ARBA" id="ARBA00022842"/>
    </source>
</evidence>
<name>A0A895XSZ6_9ACTN</name>
<keyword evidence="3" id="KW-0547">Nucleotide-binding</keyword>
<dbReference type="Gene3D" id="3.30.460.10">
    <property type="entry name" value="Beta Polymerase, domain 2"/>
    <property type="match status" value="2"/>
</dbReference>
<gene>
    <name evidence="9" type="ORF">JQS30_05920</name>
</gene>
<evidence type="ECO:0000313" key="10">
    <source>
        <dbReference type="Proteomes" id="UP000662939"/>
    </source>
</evidence>
<dbReference type="GO" id="GO:0005524">
    <property type="term" value="F:ATP binding"/>
    <property type="evidence" value="ECO:0007669"/>
    <property type="project" value="UniProtKB-KW"/>
</dbReference>
<organism evidence="9 10">
    <name type="scientific">Natronoglycomyces albus</name>
    <dbReference type="NCBI Taxonomy" id="2811108"/>
    <lineage>
        <taxon>Bacteria</taxon>
        <taxon>Bacillati</taxon>
        <taxon>Actinomycetota</taxon>
        <taxon>Actinomycetes</taxon>
        <taxon>Glycomycetales</taxon>
        <taxon>Glycomycetaceae</taxon>
        <taxon>Natronoglycomyces</taxon>
    </lineage>
</organism>